<dbReference type="KEGG" id="bkw:BkAM31D_22290"/>
<dbReference type="STRING" id="199441.BkAM31D_22290"/>
<keyword evidence="3" id="KW-1185">Reference proteome</keyword>
<keyword evidence="1" id="KW-0812">Transmembrane</keyword>
<dbReference type="Proteomes" id="UP000193006">
    <property type="component" value="Chromosome"/>
</dbReference>
<reference evidence="2 3" key="1">
    <citation type="submission" date="2017-04" db="EMBL/GenBank/DDBJ databases">
        <title>Bacillus krulwichiae AM31D Genome sequencing and assembly.</title>
        <authorList>
            <person name="Krulwich T.A."/>
            <person name="Anastor L."/>
            <person name="Ehrlich R."/>
            <person name="Ehrlich G.D."/>
            <person name="Janto B."/>
        </authorList>
    </citation>
    <scope>NUCLEOTIDE SEQUENCE [LARGE SCALE GENOMIC DNA]</scope>
    <source>
        <strain evidence="2 3">AM31D</strain>
    </source>
</reference>
<evidence type="ECO:0000313" key="2">
    <source>
        <dbReference type="EMBL" id="ARK32366.1"/>
    </source>
</evidence>
<dbReference type="AlphaFoldDB" id="A0A1X9MG20"/>
<keyword evidence="1" id="KW-0472">Membrane</keyword>
<accession>A0A1X9MG20</accession>
<dbReference type="RefSeq" id="WP_066157247.1">
    <property type="nucleotide sequence ID" value="NZ_CP020814.1"/>
</dbReference>
<dbReference type="EMBL" id="CP020814">
    <property type="protein sequence ID" value="ARK32366.1"/>
    <property type="molecule type" value="Genomic_DNA"/>
</dbReference>
<evidence type="ECO:0000256" key="1">
    <source>
        <dbReference type="SAM" id="Phobius"/>
    </source>
</evidence>
<name>A0A1X9MG20_9BACI</name>
<feature type="transmembrane region" description="Helical" evidence="1">
    <location>
        <begin position="69"/>
        <end position="92"/>
    </location>
</feature>
<proteinExistence type="predicted"/>
<gene>
    <name evidence="2" type="ORF">BkAM31D_22290</name>
</gene>
<evidence type="ECO:0000313" key="3">
    <source>
        <dbReference type="Proteomes" id="UP000193006"/>
    </source>
</evidence>
<organism evidence="2 3">
    <name type="scientific">Halalkalibacter krulwichiae</name>
    <dbReference type="NCBI Taxonomy" id="199441"/>
    <lineage>
        <taxon>Bacteria</taxon>
        <taxon>Bacillati</taxon>
        <taxon>Bacillota</taxon>
        <taxon>Bacilli</taxon>
        <taxon>Bacillales</taxon>
        <taxon>Bacillaceae</taxon>
        <taxon>Halalkalibacter</taxon>
    </lineage>
</organism>
<feature type="transmembrane region" description="Helical" evidence="1">
    <location>
        <begin position="7"/>
        <end position="29"/>
    </location>
</feature>
<feature type="transmembrane region" description="Helical" evidence="1">
    <location>
        <begin position="41"/>
        <end position="60"/>
    </location>
</feature>
<protein>
    <submittedName>
        <fullName evidence="2">Uncharacterized protein</fullName>
    </submittedName>
</protein>
<keyword evidence="1" id="KW-1133">Transmembrane helix</keyword>
<sequence>MRNIYRITIHAIHLLSLVIIGFVTVGMFSNPSDGAGSPFNPVNIGVVIFLLIILFATYYFQLKKNNWKIVLIGSFLFIAVFLVVMLLIYPYVYSF</sequence>